<keyword evidence="2" id="KW-0732">Signal</keyword>
<dbReference type="InterPro" id="IPR011990">
    <property type="entry name" value="TPR-like_helical_dom_sf"/>
</dbReference>
<dbReference type="EMBL" id="PUHY01000012">
    <property type="protein sequence ID" value="PQO32207.1"/>
    <property type="molecule type" value="Genomic_DNA"/>
</dbReference>
<evidence type="ECO:0000256" key="2">
    <source>
        <dbReference type="SAM" id="SignalP"/>
    </source>
</evidence>
<keyword evidence="1" id="KW-0175">Coiled coil</keyword>
<accession>A0A2S8FJ67</accession>
<evidence type="ECO:0000256" key="1">
    <source>
        <dbReference type="SAM" id="Coils"/>
    </source>
</evidence>
<reference evidence="3 4" key="1">
    <citation type="submission" date="2018-02" db="EMBL/GenBank/DDBJ databases">
        <title>Comparative genomes isolates from brazilian mangrove.</title>
        <authorList>
            <person name="Araujo J.E."/>
            <person name="Taketani R.G."/>
            <person name="Silva M.C.P."/>
            <person name="Loureco M.V."/>
            <person name="Andreote F.D."/>
        </authorList>
    </citation>
    <scope>NUCLEOTIDE SEQUENCE [LARGE SCALE GENOMIC DNA]</scope>
    <source>
        <strain evidence="3 4">Hex-1 MGV</strain>
    </source>
</reference>
<organism evidence="3 4">
    <name type="scientific">Blastopirellula marina</name>
    <dbReference type="NCBI Taxonomy" id="124"/>
    <lineage>
        <taxon>Bacteria</taxon>
        <taxon>Pseudomonadati</taxon>
        <taxon>Planctomycetota</taxon>
        <taxon>Planctomycetia</taxon>
        <taxon>Pirellulales</taxon>
        <taxon>Pirellulaceae</taxon>
        <taxon>Blastopirellula</taxon>
    </lineage>
</organism>
<feature type="signal peptide" evidence="2">
    <location>
        <begin position="1"/>
        <end position="21"/>
    </location>
</feature>
<feature type="chain" id="PRO_5015491183" description="Tetratricopeptide repeat-like domain-containing protein" evidence="2">
    <location>
        <begin position="22"/>
        <end position="832"/>
    </location>
</feature>
<dbReference type="AlphaFoldDB" id="A0A2S8FJ67"/>
<evidence type="ECO:0000313" key="3">
    <source>
        <dbReference type="EMBL" id="PQO32207.1"/>
    </source>
</evidence>
<dbReference type="Gene3D" id="1.25.40.10">
    <property type="entry name" value="Tetratricopeptide repeat domain"/>
    <property type="match status" value="2"/>
</dbReference>
<dbReference type="SUPFAM" id="SSF48452">
    <property type="entry name" value="TPR-like"/>
    <property type="match status" value="1"/>
</dbReference>
<proteinExistence type="predicted"/>
<evidence type="ECO:0000313" key="4">
    <source>
        <dbReference type="Proteomes" id="UP000238322"/>
    </source>
</evidence>
<comment type="caution">
    <text evidence="3">The sequence shown here is derived from an EMBL/GenBank/DDBJ whole genome shotgun (WGS) entry which is preliminary data.</text>
</comment>
<gene>
    <name evidence="3" type="ORF">C5Y83_18405</name>
</gene>
<feature type="coiled-coil region" evidence="1">
    <location>
        <begin position="140"/>
        <end position="167"/>
    </location>
</feature>
<dbReference type="OrthoDB" id="240605at2"/>
<name>A0A2S8FJ67_9BACT</name>
<dbReference type="Proteomes" id="UP000238322">
    <property type="component" value="Unassembled WGS sequence"/>
</dbReference>
<evidence type="ECO:0008006" key="5">
    <source>
        <dbReference type="Google" id="ProtNLM"/>
    </source>
</evidence>
<protein>
    <recommendedName>
        <fullName evidence="5">Tetratricopeptide repeat-like domain-containing protein</fullName>
    </recommendedName>
</protein>
<sequence>MNIRLFISICLILIASSSVSAQSSLEDDRKMIQGLLDRQLFELAERYAAQRIVAVNGFPQAQAEMAAELVRAYTLHALNARSAEQERWWNSATAVLPQFTKQFPDQPAVVLVEVQDALSQLARVRLLRQEGEVLGDSEKSQEAQRQALETLQRFEKLEEHVNDLLRQSHTSGKSSGLTSDQLLALSRRVTLNAISALEEQGLAYPADSLDRTNSMALAVQKVEPLTKLRPETGVLWPSLLLEIRALRWLGRLDQAEAKAARLIELAPPTQVTLAAKAEIVRAKLDRGELQQALQLINQGRELEGETSPELDFACFETYLALWKAAEQAKQSDKIQQWQDRSAAVVKQLDQLYGPYWARRAEQQLTGSATSGGTQNIDLLRRTAEGYVRKKEWNEAIRTYDLAVAAARESLDSTGEYEMRLAAAAVAIQAGDQAKGVKRLREAALAFPSADDASLRHLTAAYYQSMIARKSNPPDLEPYIALLKENLQRWPSGEPGNQAAMWLGQIEFSRGNYRDATEAYLRVPPTSHHFALAVDGVRQSSLKWFQDAVTRDQLVQQDVQKVIDYFEQIVLRGQSANEEWTPTMRASAEAAAQLWLNYGRNGYDNARAILEVAQRSNPEASDGWHSRLESLQVIALAGLGKLNEAKARLQKSQDDNPMSLFEVLQALGQMSGSASPQVRSQIADLELTLIGMLRPNLGQLDEQTREVIAIQEAQALANSGKLEAGIQAYQQIAQQKPNDADIQMGLARMLSRGKTAALQEKALMAWREVSRKSKSESPNWYEAKLEIARCHLRLGNPEEAKQVVRYLQALYPDMGGPEMKARFVQLMQQVTRP</sequence>
<dbReference type="RefSeq" id="WP_105331219.1">
    <property type="nucleotide sequence ID" value="NZ_PUHY01000012.1"/>
</dbReference>